<sequence length="83" mass="8915">MDGSSSLGTALFNLNTVVCSSPLMWPSVCYRGICYPPRLLATFTNLILLHILQVQAFPSATIGSFTSLSAILYLGIGTFQSLL</sequence>
<evidence type="ECO:0000313" key="1">
    <source>
        <dbReference type="EMBL" id="KAG9473692.1"/>
    </source>
</evidence>
<dbReference type="EMBL" id="WNTK01000013">
    <property type="protein sequence ID" value="KAG9473692.1"/>
    <property type="molecule type" value="Genomic_DNA"/>
</dbReference>
<accession>A0A8J6JZC6</accession>
<proteinExistence type="predicted"/>
<gene>
    <name evidence="1" type="ORF">GDO78_004150</name>
</gene>
<evidence type="ECO:0000313" key="2">
    <source>
        <dbReference type="Proteomes" id="UP000770717"/>
    </source>
</evidence>
<protein>
    <submittedName>
        <fullName evidence="1">Uncharacterized protein</fullName>
    </submittedName>
</protein>
<keyword evidence="2" id="KW-1185">Reference proteome</keyword>
<dbReference type="Proteomes" id="UP000770717">
    <property type="component" value="Unassembled WGS sequence"/>
</dbReference>
<name>A0A8J6JZC6_ELECQ</name>
<reference evidence="1" key="1">
    <citation type="thesis" date="2020" institute="ProQuest LLC" country="789 East Eisenhower Parkway, Ann Arbor, MI, USA">
        <title>Comparative Genomics and Chromosome Evolution.</title>
        <authorList>
            <person name="Mudd A.B."/>
        </authorList>
    </citation>
    <scope>NUCLEOTIDE SEQUENCE</scope>
    <source>
        <strain evidence="1">HN-11 Male</strain>
        <tissue evidence="1">Kidney and liver</tissue>
    </source>
</reference>
<comment type="caution">
    <text evidence="1">The sequence shown here is derived from an EMBL/GenBank/DDBJ whole genome shotgun (WGS) entry which is preliminary data.</text>
</comment>
<organism evidence="1 2">
    <name type="scientific">Eleutherodactylus coqui</name>
    <name type="common">Puerto Rican coqui</name>
    <dbReference type="NCBI Taxonomy" id="57060"/>
    <lineage>
        <taxon>Eukaryota</taxon>
        <taxon>Metazoa</taxon>
        <taxon>Chordata</taxon>
        <taxon>Craniata</taxon>
        <taxon>Vertebrata</taxon>
        <taxon>Euteleostomi</taxon>
        <taxon>Amphibia</taxon>
        <taxon>Batrachia</taxon>
        <taxon>Anura</taxon>
        <taxon>Neobatrachia</taxon>
        <taxon>Hyloidea</taxon>
        <taxon>Eleutherodactylidae</taxon>
        <taxon>Eleutherodactylinae</taxon>
        <taxon>Eleutherodactylus</taxon>
        <taxon>Eleutherodactylus</taxon>
    </lineage>
</organism>
<dbReference type="AlphaFoldDB" id="A0A8J6JZC6"/>